<evidence type="ECO:0000259" key="1">
    <source>
        <dbReference type="PROSITE" id="PS50801"/>
    </source>
</evidence>
<keyword evidence="3" id="KW-1185">Reference proteome</keyword>
<feature type="domain" description="STAS" evidence="1">
    <location>
        <begin position="43"/>
        <end position="103"/>
    </location>
</feature>
<protein>
    <submittedName>
        <fullName evidence="2">Lipid asymmetry maintenance protein MlaB</fullName>
    </submittedName>
</protein>
<proteinExistence type="predicted"/>
<dbReference type="PANTHER" id="PTHR35849">
    <property type="entry name" value="BLR2341 PROTEIN"/>
    <property type="match status" value="1"/>
</dbReference>
<dbReference type="RefSeq" id="WP_345341579.1">
    <property type="nucleotide sequence ID" value="NZ_BAABLI010000029.1"/>
</dbReference>
<organism evidence="2 3">
    <name type="scientific">Corallincola platygyrae</name>
    <dbReference type="NCBI Taxonomy" id="1193278"/>
    <lineage>
        <taxon>Bacteria</taxon>
        <taxon>Pseudomonadati</taxon>
        <taxon>Pseudomonadota</taxon>
        <taxon>Gammaproteobacteria</taxon>
        <taxon>Alteromonadales</taxon>
        <taxon>Psychromonadaceae</taxon>
        <taxon>Corallincola</taxon>
    </lineage>
</organism>
<dbReference type="EMBL" id="JBHUHT010000025">
    <property type="protein sequence ID" value="MFD2097522.1"/>
    <property type="molecule type" value="Genomic_DNA"/>
</dbReference>
<dbReference type="CDD" id="cd07043">
    <property type="entry name" value="STAS_anti-anti-sigma_factors"/>
    <property type="match status" value="1"/>
</dbReference>
<evidence type="ECO:0000313" key="3">
    <source>
        <dbReference type="Proteomes" id="UP001597380"/>
    </source>
</evidence>
<name>A0ABW4XPM7_9GAMM</name>
<gene>
    <name evidence="2" type="ORF">ACFSJ3_16130</name>
</gene>
<comment type="caution">
    <text evidence="2">The sequence shown here is derived from an EMBL/GenBank/DDBJ whole genome shotgun (WGS) entry which is preliminary data.</text>
</comment>
<accession>A0ABW4XPM7</accession>
<dbReference type="PANTHER" id="PTHR35849:SF1">
    <property type="entry name" value="INTERMEMBRANE PHOSPHOLIPID TRANSPORT SYSTEM BINDING PROTEIN MLAB"/>
    <property type="match status" value="1"/>
</dbReference>
<dbReference type="Gene3D" id="3.30.750.24">
    <property type="entry name" value="STAS domain"/>
    <property type="match status" value="1"/>
</dbReference>
<reference evidence="3" key="1">
    <citation type="journal article" date="2019" name="Int. J. Syst. Evol. Microbiol.">
        <title>The Global Catalogue of Microorganisms (GCM) 10K type strain sequencing project: providing services to taxonomists for standard genome sequencing and annotation.</title>
        <authorList>
            <consortium name="The Broad Institute Genomics Platform"/>
            <consortium name="The Broad Institute Genome Sequencing Center for Infectious Disease"/>
            <person name="Wu L."/>
            <person name="Ma J."/>
        </authorList>
    </citation>
    <scope>NUCLEOTIDE SEQUENCE [LARGE SCALE GENOMIC DNA]</scope>
    <source>
        <strain evidence="3">CGMCC 1.10992</strain>
    </source>
</reference>
<dbReference type="PROSITE" id="PS50801">
    <property type="entry name" value="STAS"/>
    <property type="match status" value="1"/>
</dbReference>
<evidence type="ECO:0000313" key="2">
    <source>
        <dbReference type="EMBL" id="MFD2097522.1"/>
    </source>
</evidence>
<dbReference type="InterPro" id="IPR052746">
    <property type="entry name" value="MlaB_ABC_Transporter"/>
</dbReference>
<sequence>MSATFDKLGPNKFQITGVLDRNSVPTLWAKREGLCCGDGVTEVNLSKLDHCDSAGMAFLLELYVCHSRHGRELHFVNAPEQLMRLVEVSDLNNILPIEAAQAA</sequence>
<dbReference type="Pfam" id="PF13466">
    <property type="entry name" value="STAS_2"/>
    <property type="match status" value="1"/>
</dbReference>
<dbReference type="Proteomes" id="UP001597380">
    <property type="component" value="Unassembled WGS sequence"/>
</dbReference>
<dbReference type="InterPro" id="IPR036513">
    <property type="entry name" value="STAS_dom_sf"/>
</dbReference>
<dbReference type="InterPro" id="IPR058548">
    <property type="entry name" value="MlaB-like_STAS"/>
</dbReference>
<dbReference type="InterPro" id="IPR002645">
    <property type="entry name" value="STAS_dom"/>
</dbReference>
<dbReference type="SUPFAM" id="SSF52091">
    <property type="entry name" value="SpoIIaa-like"/>
    <property type="match status" value="1"/>
</dbReference>